<proteinExistence type="predicted"/>
<dbReference type="GO" id="GO:0016787">
    <property type="term" value="F:hydrolase activity"/>
    <property type="evidence" value="ECO:0007669"/>
    <property type="project" value="UniProtKB-KW"/>
</dbReference>
<dbReference type="SUPFAM" id="SSF53474">
    <property type="entry name" value="alpha/beta-Hydrolases"/>
    <property type="match status" value="1"/>
</dbReference>
<accession>A0ABW3TXP8</accession>
<sequence length="308" mass="34736">MSGRLNEVNIRMSDGCTIHAVWMKPKKELIGHVHIFHGMAEHIGRYEPFMEYLCSNGYAVSGHDHRGHGQTALKAGNLGHFGDNIGFDRIVEDGNEIIEHFKTIIPANRFILFGHSMGSFIARRYAQLFGDKLDMLICSGTGNDPKWSRKAGKALAMLRRKMSGADKPDVLLNSLVFGNYSKTVKNAETPFDWLSRDKASIGKYIEDPLCGFVPTTQFFINLFEGIGTIHMMKNIEYMPKDLPILLLSGEDDPVGGFGKGIYKVADQYDQAGLKDVTVMLYAGGRHEMLHETNRQEVFEFTKKWIERK</sequence>
<dbReference type="InterPro" id="IPR022742">
    <property type="entry name" value="Hydrolase_4"/>
</dbReference>
<evidence type="ECO:0000259" key="1">
    <source>
        <dbReference type="Pfam" id="PF12146"/>
    </source>
</evidence>
<keyword evidence="2" id="KW-0378">Hydrolase</keyword>
<dbReference type="InterPro" id="IPR051044">
    <property type="entry name" value="MAG_DAG_Lipase"/>
</dbReference>
<dbReference type="EMBL" id="JBHTLT010000016">
    <property type="protein sequence ID" value="MFD1204229.1"/>
    <property type="molecule type" value="Genomic_DNA"/>
</dbReference>
<dbReference type="Gene3D" id="3.40.50.1820">
    <property type="entry name" value="alpha/beta hydrolase"/>
    <property type="match status" value="1"/>
</dbReference>
<dbReference type="Pfam" id="PF12146">
    <property type="entry name" value="Hydrolase_4"/>
    <property type="match status" value="1"/>
</dbReference>
<feature type="domain" description="Serine aminopeptidase S33" evidence="1">
    <location>
        <begin position="31"/>
        <end position="293"/>
    </location>
</feature>
<gene>
    <name evidence="2" type="ORF">ACFQ38_03650</name>
</gene>
<comment type="caution">
    <text evidence="2">The sequence shown here is derived from an EMBL/GenBank/DDBJ whole genome shotgun (WGS) entry which is preliminary data.</text>
</comment>
<dbReference type="PANTHER" id="PTHR11614">
    <property type="entry name" value="PHOSPHOLIPASE-RELATED"/>
    <property type="match status" value="1"/>
</dbReference>
<name>A0ABW3TXP8_9BACL</name>
<dbReference type="InterPro" id="IPR029058">
    <property type="entry name" value="AB_hydrolase_fold"/>
</dbReference>
<evidence type="ECO:0000313" key="3">
    <source>
        <dbReference type="Proteomes" id="UP001597231"/>
    </source>
</evidence>
<keyword evidence="3" id="KW-1185">Reference proteome</keyword>
<reference evidence="3" key="1">
    <citation type="journal article" date="2019" name="Int. J. Syst. Evol. Microbiol.">
        <title>The Global Catalogue of Microorganisms (GCM) 10K type strain sequencing project: providing services to taxonomists for standard genome sequencing and annotation.</title>
        <authorList>
            <consortium name="The Broad Institute Genomics Platform"/>
            <consortium name="The Broad Institute Genome Sequencing Center for Infectious Disease"/>
            <person name="Wu L."/>
            <person name="Ma J."/>
        </authorList>
    </citation>
    <scope>NUCLEOTIDE SEQUENCE [LARGE SCALE GENOMIC DNA]</scope>
    <source>
        <strain evidence="3">CCUG 53915</strain>
    </source>
</reference>
<dbReference type="Proteomes" id="UP001597231">
    <property type="component" value="Unassembled WGS sequence"/>
</dbReference>
<dbReference type="RefSeq" id="WP_381479810.1">
    <property type="nucleotide sequence ID" value="NZ_JBHTLT010000016.1"/>
</dbReference>
<protein>
    <submittedName>
        <fullName evidence="2">Alpha/beta fold hydrolase</fullName>
    </submittedName>
</protein>
<evidence type="ECO:0000313" key="2">
    <source>
        <dbReference type="EMBL" id="MFD1204229.1"/>
    </source>
</evidence>
<organism evidence="2 3">
    <name type="scientific">Sporosarcina contaminans</name>
    <dbReference type="NCBI Taxonomy" id="633403"/>
    <lineage>
        <taxon>Bacteria</taxon>
        <taxon>Bacillati</taxon>
        <taxon>Bacillota</taxon>
        <taxon>Bacilli</taxon>
        <taxon>Bacillales</taxon>
        <taxon>Caryophanaceae</taxon>
        <taxon>Sporosarcina</taxon>
    </lineage>
</organism>